<dbReference type="SUPFAM" id="SSF53448">
    <property type="entry name" value="Nucleotide-diphospho-sugar transferases"/>
    <property type="match status" value="1"/>
</dbReference>
<keyword evidence="3" id="KW-0808">Transferase</keyword>
<dbReference type="GO" id="GO:0016740">
    <property type="term" value="F:transferase activity"/>
    <property type="evidence" value="ECO:0007669"/>
    <property type="project" value="UniProtKB-KW"/>
</dbReference>
<feature type="compositionally biased region" description="Pro residues" evidence="1">
    <location>
        <begin position="56"/>
        <end position="71"/>
    </location>
</feature>
<evidence type="ECO:0000256" key="1">
    <source>
        <dbReference type="SAM" id="MobiDB-lite"/>
    </source>
</evidence>
<dbReference type="InterPro" id="IPR029044">
    <property type="entry name" value="Nucleotide-diphossugar_trans"/>
</dbReference>
<feature type="domain" description="Heterokaryon incompatibility" evidence="2">
    <location>
        <begin position="681"/>
        <end position="794"/>
    </location>
</feature>
<feature type="region of interest" description="Disordered" evidence="1">
    <location>
        <begin position="49"/>
        <end position="107"/>
    </location>
</feature>
<dbReference type="OrthoDB" id="2014201at2759"/>
<reference evidence="3" key="1">
    <citation type="journal article" date="2020" name="Stud. Mycol.">
        <title>101 Dothideomycetes genomes: a test case for predicting lifestyles and emergence of pathogens.</title>
        <authorList>
            <person name="Haridas S."/>
            <person name="Albert R."/>
            <person name="Binder M."/>
            <person name="Bloem J."/>
            <person name="Labutti K."/>
            <person name="Salamov A."/>
            <person name="Andreopoulos B."/>
            <person name="Baker S."/>
            <person name="Barry K."/>
            <person name="Bills G."/>
            <person name="Bluhm B."/>
            <person name="Cannon C."/>
            <person name="Castanera R."/>
            <person name="Culley D."/>
            <person name="Daum C."/>
            <person name="Ezra D."/>
            <person name="Gonzalez J."/>
            <person name="Henrissat B."/>
            <person name="Kuo A."/>
            <person name="Liang C."/>
            <person name="Lipzen A."/>
            <person name="Lutzoni F."/>
            <person name="Magnuson J."/>
            <person name="Mondo S."/>
            <person name="Nolan M."/>
            <person name="Ohm R."/>
            <person name="Pangilinan J."/>
            <person name="Park H.-J."/>
            <person name="Ramirez L."/>
            <person name="Alfaro M."/>
            <person name="Sun H."/>
            <person name="Tritt A."/>
            <person name="Yoshinaga Y."/>
            <person name="Zwiers L.-H."/>
            <person name="Turgeon B."/>
            <person name="Goodwin S."/>
            <person name="Spatafora J."/>
            <person name="Crous P."/>
            <person name="Grigoriev I."/>
        </authorList>
    </citation>
    <scope>NUCLEOTIDE SEQUENCE</scope>
    <source>
        <strain evidence="3">CBS 123094</strain>
    </source>
</reference>
<dbReference type="PANTHER" id="PTHR33112:SF1">
    <property type="entry name" value="HETEROKARYON INCOMPATIBILITY DOMAIN-CONTAINING PROTEIN"/>
    <property type="match status" value="1"/>
</dbReference>
<dbReference type="AlphaFoldDB" id="A0A6A5W248"/>
<organism evidence="3 4">
    <name type="scientific">Amniculicola lignicola CBS 123094</name>
    <dbReference type="NCBI Taxonomy" id="1392246"/>
    <lineage>
        <taxon>Eukaryota</taxon>
        <taxon>Fungi</taxon>
        <taxon>Dikarya</taxon>
        <taxon>Ascomycota</taxon>
        <taxon>Pezizomycotina</taxon>
        <taxon>Dothideomycetes</taxon>
        <taxon>Pleosporomycetidae</taxon>
        <taxon>Pleosporales</taxon>
        <taxon>Amniculicolaceae</taxon>
        <taxon>Amniculicola</taxon>
    </lineage>
</organism>
<keyword evidence="4" id="KW-1185">Reference proteome</keyword>
<name>A0A6A5W248_9PLEO</name>
<evidence type="ECO:0000313" key="4">
    <source>
        <dbReference type="Proteomes" id="UP000799779"/>
    </source>
</evidence>
<sequence>MKRPLRSFAAASILAIGTVYILKKNENHIVGAYRSSYQTDVSITKHAFTNNAPSQNFPPPNHDSPISPPRSPLNELPGKPIDISPPSNSLQFPATEEPKTDSPEPLPFNPEFPFQQDLTLDLPASIREFIAHKPHNYITDGPKSHAYATFMATRNPSLKDPYYLAIHSLIYRLLWSPRSRTEKYPFIVFVGEWVTPEQRQLLSGAGAIVRELQSLEWNPNVEGVQPRWKDLFAKLNMWRETEFDKIMFLDGDAFPTSNLDEIFDVTDTQECIREKLGIDDFLGDGDPVCEPYVFAGVPQNPDRETDVNINVGSMIFTPSDKMHARLLQNYVKTDHYDCLMAEQAFLNWQFNINGAFPGKQMDRTWGGAFPKDNDEGTLKVVHEKLWAAEKGWLKAEWETRWGEMVLFYMGDEFGKRRKEDGLIVRILGFPMYKYPPPRSTILSTDFRKSKTTLPKPKFWQNVRQRYRSARIPGSSSKNSNTKINDDGLCTRCADLDLDAIFTETMTPVSDWCPFHVEEILEIGVLHPNCRLCNIFGHCSAVEVDKLDSSSFGEARYSLLKCTTSAILEDNGVSPDVWMPENLLTVCLESDFEMGARADDYHRHGFVVQYSNLEDSKSALHEQRQMIDFQLLSSWFNTCNSLHKDCHDSADWISESPVFLIDCDDRKVDLRIPGTHYAALSLPSALPKLIEDAIFATKALGLKYLWIDRYCIAQNDKDVKHKQIASMDQIYSHADVTLIAVVNDPEEGLPGVNNTPRPLRPSSEFGKYRFASTMRDPAELISESTWNQRAWTYQEAFLANRKIFFTREGAQFECRSMFRSEHLDKYIIKQSGLIEDVLVFPTWQRKTSYTITQDVNLISLHHRYCRRNMTFQSDAINAFRGILNLYDKGPLPTKNYWGMPIMALLDSDSTGSNANETNELYPEFDSVLSLTARFMASVSAAIQKDARRRTNFPSWTWAGWYEQSFCPSAIDKRISDVEVWIETSDCKVHTLHEFVAADGFNLPQSQLSPYIHLEAMMAPIRIFSFDTSLIVGAKMTYHFTRTWVEFDGKDGSLLYAQADYSSTVKGECWKPDRPAQYKNYLAIVMGKHQTYRGFTEHVILLVEEHNDVVEKVGTLDVERQLSKHPEELYSWEPTALKGVDGVLHGSDYFDMDEIVWTRRRVKLG</sequence>
<dbReference type="Pfam" id="PF06985">
    <property type="entry name" value="HET"/>
    <property type="match status" value="1"/>
</dbReference>
<dbReference type="PANTHER" id="PTHR33112">
    <property type="entry name" value="DOMAIN PROTEIN, PUTATIVE-RELATED"/>
    <property type="match status" value="1"/>
</dbReference>
<evidence type="ECO:0000259" key="2">
    <source>
        <dbReference type="Pfam" id="PF06985"/>
    </source>
</evidence>
<protein>
    <submittedName>
        <fullName evidence="3">Glycosyltransferase family 8 protein</fullName>
    </submittedName>
</protein>
<dbReference type="InterPro" id="IPR010730">
    <property type="entry name" value="HET"/>
</dbReference>
<evidence type="ECO:0000313" key="3">
    <source>
        <dbReference type="EMBL" id="KAF1995068.1"/>
    </source>
</evidence>
<gene>
    <name evidence="3" type="ORF">P154DRAFT_566938</name>
</gene>
<dbReference type="Proteomes" id="UP000799779">
    <property type="component" value="Unassembled WGS sequence"/>
</dbReference>
<dbReference type="Gene3D" id="3.90.550.10">
    <property type="entry name" value="Spore Coat Polysaccharide Biosynthesis Protein SpsA, Chain A"/>
    <property type="match status" value="1"/>
</dbReference>
<proteinExistence type="predicted"/>
<accession>A0A6A5W248</accession>
<dbReference type="EMBL" id="ML977646">
    <property type="protein sequence ID" value="KAF1995068.1"/>
    <property type="molecule type" value="Genomic_DNA"/>
</dbReference>